<proteinExistence type="predicted"/>
<evidence type="ECO:0000313" key="2">
    <source>
        <dbReference type="EMBL" id="SEN31883.1"/>
    </source>
</evidence>
<keyword evidence="1" id="KW-0812">Transmembrane</keyword>
<feature type="transmembrane region" description="Helical" evidence="1">
    <location>
        <begin position="28"/>
        <end position="46"/>
    </location>
</feature>
<reference evidence="3" key="1">
    <citation type="submission" date="2016-10" db="EMBL/GenBank/DDBJ databases">
        <authorList>
            <person name="Varghese N."/>
            <person name="Submissions S."/>
        </authorList>
    </citation>
    <scope>NUCLEOTIDE SEQUENCE [LARGE SCALE GENOMIC DNA]</scope>
    <source>
        <strain evidence="3">DSM 26893</strain>
    </source>
</reference>
<keyword evidence="1" id="KW-0472">Membrane</keyword>
<dbReference type="EMBL" id="FOCM01000003">
    <property type="protein sequence ID" value="SEN31883.1"/>
    <property type="molecule type" value="Genomic_DNA"/>
</dbReference>
<protein>
    <recommendedName>
        <fullName evidence="4">CPBP family intramembrane metalloprotease</fullName>
    </recommendedName>
</protein>
<sequence>MLPFLAGIAFALLAIVLLRLSGMSRDRATGPILLVAIAVFYSVFAVDHGGFPAFAVQAVIAVLFTAVAILGYRTRLAWVGVGMIAHGLFDAVAQTAMNSPAPGWWGPFCIGVDVVLGLWLLTLRPEPVRGDAR</sequence>
<accession>A0A1H8FJH1</accession>
<evidence type="ECO:0000313" key="3">
    <source>
        <dbReference type="Proteomes" id="UP000199372"/>
    </source>
</evidence>
<feature type="transmembrane region" description="Helical" evidence="1">
    <location>
        <begin position="104"/>
        <end position="123"/>
    </location>
</feature>
<keyword evidence="3" id="KW-1185">Reference proteome</keyword>
<keyword evidence="1" id="KW-1133">Transmembrane helix</keyword>
<feature type="transmembrane region" description="Helical" evidence="1">
    <location>
        <begin position="53"/>
        <end position="72"/>
    </location>
</feature>
<name>A0A1H8FJH1_9RHOB</name>
<evidence type="ECO:0000256" key="1">
    <source>
        <dbReference type="SAM" id="Phobius"/>
    </source>
</evidence>
<evidence type="ECO:0008006" key="4">
    <source>
        <dbReference type="Google" id="ProtNLM"/>
    </source>
</evidence>
<organism evidence="2 3">
    <name type="scientific">Palleronia pelagia</name>
    <dbReference type="NCBI Taxonomy" id="387096"/>
    <lineage>
        <taxon>Bacteria</taxon>
        <taxon>Pseudomonadati</taxon>
        <taxon>Pseudomonadota</taxon>
        <taxon>Alphaproteobacteria</taxon>
        <taxon>Rhodobacterales</taxon>
        <taxon>Roseobacteraceae</taxon>
        <taxon>Palleronia</taxon>
    </lineage>
</organism>
<dbReference type="AlphaFoldDB" id="A0A1H8FJH1"/>
<gene>
    <name evidence="2" type="ORF">SAMN04488011_103362</name>
</gene>
<dbReference type="Proteomes" id="UP000199372">
    <property type="component" value="Unassembled WGS sequence"/>
</dbReference>